<dbReference type="InterPro" id="IPR036871">
    <property type="entry name" value="PX_dom_sf"/>
</dbReference>
<dbReference type="Pfam" id="PF00169">
    <property type="entry name" value="PH"/>
    <property type="match status" value="1"/>
</dbReference>
<sequence length="331" mass="37593">MLTFSDVKDDDNVSINTAYTDNNTLVDRGSIYALADDDTATLTNEITVASKQNLAESVITSNDFPSTRIKVVGMNVHPHESDKKQVYSTIISIRRNIPRAREDARSIDTYKELWKIEKRFTDFVNLHSKLTAQGFDHPLPSVYKLTNNSPINCDKRILQLELYFNQAMAFTSTRDPSCMCTFLNSDIFDEIPMNPRASKEGLLSKYKGFLIGGWRSMYFVLEGTKLAYYSCKKGKLLGSISLVLGDVYPQHFDYANPDPTTNCRHGLVIRVMERRGITDQRVEYQFCAFTDQDRDEWVKLIDKATKSAFGKNEALEATNTPLLSKLADVKK</sequence>
<evidence type="ECO:0000313" key="3">
    <source>
        <dbReference type="Proteomes" id="UP000469890"/>
    </source>
</evidence>
<reference evidence="2 3" key="1">
    <citation type="submission" date="2019-09" db="EMBL/GenBank/DDBJ databases">
        <authorList>
            <consortium name="DOE Joint Genome Institute"/>
            <person name="Mondo S.J."/>
            <person name="Navarro-Mendoza M.I."/>
            <person name="Perez-Arques C."/>
            <person name="Panchal S."/>
            <person name="Nicolas F.E."/>
            <person name="Ganguly P."/>
            <person name="Pangilinan J."/>
            <person name="Grigoriev I."/>
            <person name="Heitman J."/>
            <person name="Sanya K."/>
            <person name="Garre V."/>
        </authorList>
    </citation>
    <scope>NUCLEOTIDE SEQUENCE [LARGE SCALE GENOMIC DNA]</scope>
    <source>
        <strain evidence="2 3">MU402</strain>
    </source>
</reference>
<dbReference type="InterPro" id="IPR001683">
    <property type="entry name" value="PX_dom"/>
</dbReference>
<dbReference type="Proteomes" id="UP000469890">
    <property type="component" value="Unassembled WGS sequence"/>
</dbReference>
<dbReference type="Pfam" id="PF00787">
    <property type="entry name" value="PX"/>
    <property type="match status" value="1"/>
</dbReference>
<dbReference type="InterPro" id="IPR001849">
    <property type="entry name" value="PH_domain"/>
</dbReference>
<dbReference type="Gene3D" id="2.30.29.30">
    <property type="entry name" value="Pleckstrin-homology domain (PH domain)/Phosphotyrosine-binding domain (PTB)"/>
    <property type="match status" value="1"/>
</dbReference>
<organism evidence="2 3">
    <name type="scientific">Mucor circinelloides f. lusitanicus</name>
    <name type="common">Mucor racemosus var. lusitanicus</name>
    <dbReference type="NCBI Taxonomy" id="29924"/>
    <lineage>
        <taxon>Eukaryota</taxon>
        <taxon>Fungi</taxon>
        <taxon>Fungi incertae sedis</taxon>
        <taxon>Mucoromycota</taxon>
        <taxon>Mucoromycotina</taxon>
        <taxon>Mucoromycetes</taxon>
        <taxon>Mucorales</taxon>
        <taxon>Mucorineae</taxon>
        <taxon>Mucoraceae</taxon>
        <taxon>Mucor</taxon>
    </lineage>
</organism>
<name>A0A8H4BQ45_MUCCL</name>
<dbReference type="AlphaFoldDB" id="A0A8H4BQ45"/>
<comment type="caution">
    <text evidence="2">The sequence shown here is derived from an EMBL/GenBank/DDBJ whole genome shotgun (WGS) entry which is preliminary data.</text>
</comment>
<feature type="domain" description="PH" evidence="1">
    <location>
        <begin position="196"/>
        <end position="306"/>
    </location>
</feature>
<dbReference type="SUPFAM" id="SSF64268">
    <property type="entry name" value="PX domain"/>
    <property type="match status" value="1"/>
</dbReference>
<proteinExistence type="predicted"/>
<dbReference type="PROSITE" id="PS50003">
    <property type="entry name" value="PH_DOMAIN"/>
    <property type="match status" value="1"/>
</dbReference>
<evidence type="ECO:0000259" key="1">
    <source>
        <dbReference type="PROSITE" id="PS50003"/>
    </source>
</evidence>
<dbReference type="Gene3D" id="3.30.1520.10">
    <property type="entry name" value="Phox-like domain"/>
    <property type="match status" value="1"/>
</dbReference>
<dbReference type="SUPFAM" id="SSF50729">
    <property type="entry name" value="PH domain-like"/>
    <property type="match status" value="1"/>
</dbReference>
<dbReference type="InterPro" id="IPR011993">
    <property type="entry name" value="PH-like_dom_sf"/>
</dbReference>
<accession>A0A8H4BQ45</accession>
<protein>
    <recommendedName>
        <fullName evidence="1">PH domain-containing protein</fullName>
    </recommendedName>
</protein>
<dbReference type="CDD" id="cd06093">
    <property type="entry name" value="PX_domain"/>
    <property type="match status" value="1"/>
</dbReference>
<evidence type="ECO:0000313" key="2">
    <source>
        <dbReference type="EMBL" id="KAF1805387.1"/>
    </source>
</evidence>
<dbReference type="GO" id="GO:0035091">
    <property type="term" value="F:phosphatidylinositol binding"/>
    <property type="evidence" value="ECO:0007669"/>
    <property type="project" value="InterPro"/>
</dbReference>
<gene>
    <name evidence="2" type="ORF">FB192DRAFT_1362642</name>
</gene>
<dbReference type="EMBL" id="JAAECE010000002">
    <property type="protein sequence ID" value="KAF1805387.1"/>
    <property type="molecule type" value="Genomic_DNA"/>
</dbReference>
<dbReference type="SMART" id="SM00233">
    <property type="entry name" value="PH"/>
    <property type="match status" value="1"/>
</dbReference>